<keyword evidence="2 3" id="KW-0802">TPR repeat</keyword>
<evidence type="ECO:0000313" key="5">
    <source>
        <dbReference type="Proteomes" id="UP000322876"/>
    </source>
</evidence>
<dbReference type="RefSeq" id="WP_149265492.1">
    <property type="nucleotide sequence ID" value="NZ_VFJB01000002.1"/>
</dbReference>
<dbReference type="PANTHER" id="PTHR12558">
    <property type="entry name" value="CELL DIVISION CYCLE 16,23,27"/>
    <property type="match status" value="1"/>
</dbReference>
<reference evidence="4 5" key="1">
    <citation type="submission" date="2019-06" db="EMBL/GenBank/DDBJ databases">
        <title>Genomic insights into carbon and energy metabolism of Deferribacter autotrophicus revealed new metabolic traits in the phylum Deferribacteres.</title>
        <authorList>
            <person name="Slobodkin A.I."/>
            <person name="Slobodkina G.B."/>
            <person name="Allioux M."/>
            <person name="Alain K."/>
            <person name="Jebbar M."/>
            <person name="Shadrin V."/>
            <person name="Kublanov I.V."/>
            <person name="Toshchakov S.V."/>
            <person name="Bonch-Osmolovskaya E.A."/>
        </authorList>
    </citation>
    <scope>NUCLEOTIDE SEQUENCE [LARGE SCALE GENOMIC DNA]</scope>
    <source>
        <strain evidence="4 5">SL50</strain>
    </source>
</reference>
<feature type="repeat" description="TPR" evidence="3">
    <location>
        <begin position="26"/>
        <end position="59"/>
    </location>
</feature>
<feature type="repeat" description="TPR" evidence="3">
    <location>
        <begin position="60"/>
        <end position="93"/>
    </location>
</feature>
<evidence type="ECO:0000256" key="1">
    <source>
        <dbReference type="ARBA" id="ARBA00022737"/>
    </source>
</evidence>
<dbReference type="OrthoDB" id="5450625at2"/>
<sequence>MKKIISFFLIAIFVSCAPRVDKLKLSESHYKLGLAYLTSENDFRALKEFEEALKYNPKDDRVYYAISTFYLKKNIFSKAEENILKALNIAPNNSEYINTYASILAAKGKTEEAISQWMRILQDPTYPNIPMVYYNIGYAYFTLGQLKEASIFFQKSVKMNRFFTASYLMLYDIYMKTDQVEKAEAILEKSVEYNPANNSLKLKLGEHYYNQKKYNKAVEIFEEIIIKTPNSPEAKKASKYLNSLGIYK</sequence>
<dbReference type="InterPro" id="IPR019734">
    <property type="entry name" value="TPR_rpt"/>
</dbReference>
<evidence type="ECO:0000256" key="2">
    <source>
        <dbReference type="ARBA" id="ARBA00022803"/>
    </source>
</evidence>
<dbReference type="EMBL" id="VFJB01000002">
    <property type="protein sequence ID" value="KAA0259237.1"/>
    <property type="molecule type" value="Genomic_DNA"/>
</dbReference>
<name>A0A5A8F901_9BACT</name>
<dbReference type="Pfam" id="PF13181">
    <property type="entry name" value="TPR_8"/>
    <property type="match status" value="2"/>
</dbReference>
<protein>
    <submittedName>
        <fullName evidence="4">Tetratricopeptide repeat protein</fullName>
    </submittedName>
</protein>
<evidence type="ECO:0000313" key="4">
    <source>
        <dbReference type="EMBL" id="KAA0259237.1"/>
    </source>
</evidence>
<keyword evidence="1" id="KW-0677">Repeat</keyword>
<dbReference type="Pfam" id="PF14559">
    <property type="entry name" value="TPR_19"/>
    <property type="match status" value="1"/>
</dbReference>
<organism evidence="4 5">
    <name type="scientific">Deferribacter autotrophicus</name>
    <dbReference type="NCBI Taxonomy" id="500465"/>
    <lineage>
        <taxon>Bacteria</taxon>
        <taxon>Pseudomonadati</taxon>
        <taxon>Deferribacterota</taxon>
        <taxon>Deferribacteres</taxon>
        <taxon>Deferribacterales</taxon>
        <taxon>Deferribacteraceae</taxon>
        <taxon>Deferribacter</taxon>
    </lineage>
</organism>
<dbReference type="InterPro" id="IPR011990">
    <property type="entry name" value="TPR-like_helical_dom_sf"/>
</dbReference>
<dbReference type="AlphaFoldDB" id="A0A5A8F901"/>
<dbReference type="PROSITE" id="PS51257">
    <property type="entry name" value="PROKAR_LIPOPROTEIN"/>
    <property type="match status" value="1"/>
</dbReference>
<keyword evidence="5" id="KW-1185">Reference proteome</keyword>
<feature type="repeat" description="TPR" evidence="3">
    <location>
        <begin position="130"/>
        <end position="163"/>
    </location>
</feature>
<dbReference type="PROSITE" id="PS50005">
    <property type="entry name" value="TPR"/>
    <property type="match status" value="5"/>
</dbReference>
<evidence type="ECO:0000256" key="3">
    <source>
        <dbReference type="PROSITE-ProRule" id="PRU00339"/>
    </source>
</evidence>
<feature type="repeat" description="TPR" evidence="3">
    <location>
        <begin position="198"/>
        <end position="231"/>
    </location>
</feature>
<dbReference type="Gene3D" id="1.25.40.10">
    <property type="entry name" value="Tetratricopeptide repeat domain"/>
    <property type="match status" value="2"/>
</dbReference>
<dbReference type="Proteomes" id="UP000322876">
    <property type="component" value="Unassembled WGS sequence"/>
</dbReference>
<dbReference type="Pfam" id="PF07719">
    <property type="entry name" value="TPR_2"/>
    <property type="match status" value="1"/>
</dbReference>
<dbReference type="SUPFAM" id="SSF48452">
    <property type="entry name" value="TPR-like"/>
    <property type="match status" value="1"/>
</dbReference>
<gene>
    <name evidence="4" type="ORF">FHQ18_01950</name>
</gene>
<comment type="caution">
    <text evidence="4">The sequence shown here is derived from an EMBL/GenBank/DDBJ whole genome shotgun (WGS) entry which is preliminary data.</text>
</comment>
<feature type="repeat" description="TPR" evidence="3">
    <location>
        <begin position="164"/>
        <end position="197"/>
    </location>
</feature>
<dbReference type="PANTHER" id="PTHR12558:SF13">
    <property type="entry name" value="CELL DIVISION CYCLE PROTEIN 27 HOMOLOG"/>
    <property type="match status" value="1"/>
</dbReference>
<dbReference type="SMART" id="SM00028">
    <property type="entry name" value="TPR"/>
    <property type="match status" value="5"/>
</dbReference>
<proteinExistence type="predicted"/>
<accession>A0A5A8F901</accession>
<dbReference type="InterPro" id="IPR013105">
    <property type="entry name" value="TPR_2"/>
</dbReference>